<feature type="domain" description="DUF6604" evidence="2">
    <location>
        <begin position="58"/>
        <end position="183"/>
    </location>
</feature>
<evidence type="ECO:0000256" key="1">
    <source>
        <dbReference type="SAM" id="MobiDB-lite"/>
    </source>
</evidence>
<name>A0A8H6MIH5_9PEZI</name>
<organism evidence="3 4">
    <name type="scientific">Colletotrichum sojae</name>
    <dbReference type="NCBI Taxonomy" id="2175907"/>
    <lineage>
        <taxon>Eukaryota</taxon>
        <taxon>Fungi</taxon>
        <taxon>Dikarya</taxon>
        <taxon>Ascomycota</taxon>
        <taxon>Pezizomycotina</taxon>
        <taxon>Sordariomycetes</taxon>
        <taxon>Hypocreomycetidae</taxon>
        <taxon>Glomerellales</taxon>
        <taxon>Glomerellaceae</taxon>
        <taxon>Colletotrichum</taxon>
        <taxon>Colletotrichum orchidearum species complex</taxon>
    </lineage>
</organism>
<keyword evidence="3" id="KW-0489">Methyltransferase</keyword>
<feature type="compositionally biased region" description="Basic and acidic residues" evidence="1">
    <location>
        <begin position="102"/>
        <end position="119"/>
    </location>
</feature>
<protein>
    <submittedName>
        <fullName evidence="3">Methyltransferase domain-containing protein</fullName>
    </submittedName>
</protein>
<dbReference type="AlphaFoldDB" id="A0A8H6MIH5"/>
<dbReference type="EMBL" id="WIGN01000675">
    <property type="protein sequence ID" value="KAF6785752.1"/>
    <property type="molecule type" value="Genomic_DNA"/>
</dbReference>
<keyword evidence="3" id="KW-0808">Transferase</keyword>
<dbReference type="GO" id="GO:0032259">
    <property type="term" value="P:methylation"/>
    <property type="evidence" value="ECO:0007669"/>
    <property type="project" value="UniProtKB-KW"/>
</dbReference>
<feature type="region of interest" description="Disordered" evidence="1">
    <location>
        <begin position="71"/>
        <end position="125"/>
    </location>
</feature>
<keyword evidence="4" id="KW-1185">Reference proteome</keyword>
<comment type="caution">
    <text evidence="3">The sequence shown here is derived from an EMBL/GenBank/DDBJ whole genome shotgun (WGS) entry which is preliminary data.</text>
</comment>
<dbReference type="PANTHER" id="PTHR38795">
    <property type="entry name" value="DUF6604 DOMAIN-CONTAINING PROTEIN"/>
    <property type="match status" value="1"/>
</dbReference>
<evidence type="ECO:0000313" key="4">
    <source>
        <dbReference type="Proteomes" id="UP000652219"/>
    </source>
</evidence>
<evidence type="ECO:0000259" key="2">
    <source>
        <dbReference type="Pfam" id="PF20253"/>
    </source>
</evidence>
<dbReference type="GO" id="GO:0008168">
    <property type="term" value="F:methyltransferase activity"/>
    <property type="evidence" value="ECO:0007669"/>
    <property type="project" value="UniProtKB-KW"/>
</dbReference>
<feature type="compositionally biased region" description="Basic and acidic residues" evidence="1">
    <location>
        <begin position="47"/>
        <end position="56"/>
    </location>
</feature>
<dbReference type="Pfam" id="PF20253">
    <property type="entry name" value="DUF6604"/>
    <property type="match status" value="1"/>
</dbReference>
<proteinExistence type="predicted"/>
<dbReference type="Proteomes" id="UP000652219">
    <property type="component" value="Unassembled WGS sequence"/>
</dbReference>
<dbReference type="PANTHER" id="PTHR38795:SF1">
    <property type="entry name" value="DUF6604 DOMAIN-CONTAINING PROTEIN"/>
    <property type="match status" value="1"/>
</dbReference>
<feature type="region of interest" description="Disordered" evidence="1">
    <location>
        <begin position="35"/>
        <end position="59"/>
    </location>
</feature>
<accession>A0A8H6MIH5</accession>
<reference evidence="3 4" key="1">
    <citation type="journal article" date="2020" name="Phytopathology">
        <title>Genome Sequence Resources of Colletotrichum truncatum, C. plurivorum, C. musicola, and C. sojae: Four Species Pathogenic to Soybean (Glycine max).</title>
        <authorList>
            <person name="Rogerio F."/>
            <person name="Boufleur T.R."/>
            <person name="Ciampi-Guillardi M."/>
            <person name="Sukno S.A."/>
            <person name="Thon M.R."/>
            <person name="Massola Junior N.S."/>
            <person name="Baroncelli R."/>
        </authorList>
    </citation>
    <scope>NUCLEOTIDE SEQUENCE [LARGE SCALE GENOMIC DNA]</scope>
    <source>
        <strain evidence="3 4">LFN0009</strain>
    </source>
</reference>
<gene>
    <name evidence="3" type="ORF">CSOJ01_15532</name>
</gene>
<dbReference type="InterPro" id="IPR046539">
    <property type="entry name" value="DUF6604"/>
</dbReference>
<evidence type="ECO:0000313" key="3">
    <source>
        <dbReference type="EMBL" id="KAF6785752.1"/>
    </source>
</evidence>
<sequence length="513" mass="58009">MTNQFPSTYQQYKHKTSQALGWLVATATELGLVSKTGTKHPTVPDLKAAETPEKNGGRNYFAVLGGKSRAATSADNNEADHNEANDNEADSKTGLPLRKKRDVSGRKRGDTPHDSKESASSKIQSSADYVGLLPEDGEDPLMEISFLLEDAHEVRQHIQRLWRRYQNLEIDLITTMVVTQEAFYRIYLINRELVQKYPLIGDHDHLASYLAYHVSLGGYPYKKFCRMWCGDRSNDMYRRMVKIVSRPDKKTNDWLFIDAFLVHSSIAAAQGRPGGISMEKWLRSRYDSEANYDLASLAKDLRCMLSAYTEANRPPKFVTKIDYFTSSLRKLSRNTAIHAEEVFMGRVVLDLLGMDGLQQHVDDDIERYLSHGQLKGMRERDRTVLYDSRDLDPIGYFISVLESCLSKNKPAAHNPIFLGNVLVSVVERISANDLYAVNESGYLLQAAHIYNSTLVDHGSRATRWPDMDALIALQKVQIFAGEPPTTDDQCYKRFFLALGLKPSEIKGETESGY</sequence>